<reference evidence="1 2" key="2">
    <citation type="journal article" date="2019" name="G3 (Bethesda)">
        <title>Hybrid Assembly of the Genome of the Entomopathogenic Nematode Steinernema carpocapsae Identifies the X-Chromosome.</title>
        <authorList>
            <person name="Serra L."/>
            <person name="Macchietto M."/>
            <person name="Macias-Munoz A."/>
            <person name="McGill C.J."/>
            <person name="Rodriguez I.M."/>
            <person name="Rodriguez B."/>
            <person name="Murad R."/>
            <person name="Mortazavi A."/>
        </authorList>
    </citation>
    <scope>NUCLEOTIDE SEQUENCE [LARGE SCALE GENOMIC DNA]</scope>
    <source>
        <strain evidence="1 2">ALL</strain>
    </source>
</reference>
<evidence type="ECO:0000313" key="1">
    <source>
        <dbReference type="EMBL" id="TKR61342.1"/>
    </source>
</evidence>
<keyword evidence="2" id="KW-1185">Reference proteome</keyword>
<reference evidence="1 2" key="1">
    <citation type="journal article" date="2015" name="Genome Biol.">
        <title>Comparative genomics of Steinernema reveals deeply conserved gene regulatory networks.</title>
        <authorList>
            <person name="Dillman A.R."/>
            <person name="Macchietto M."/>
            <person name="Porter C.F."/>
            <person name="Rogers A."/>
            <person name="Williams B."/>
            <person name="Antoshechkin I."/>
            <person name="Lee M.M."/>
            <person name="Goodwin Z."/>
            <person name="Lu X."/>
            <person name="Lewis E.E."/>
            <person name="Goodrich-Blair H."/>
            <person name="Stock S.P."/>
            <person name="Adams B.J."/>
            <person name="Sternberg P.W."/>
            <person name="Mortazavi A."/>
        </authorList>
    </citation>
    <scope>NUCLEOTIDE SEQUENCE [LARGE SCALE GENOMIC DNA]</scope>
    <source>
        <strain evidence="1 2">ALL</strain>
    </source>
</reference>
<dbReference type="Proteomes" id="UP000298663">
    <property type="component" value="Unassembled WGS sequence"/>
</dbReference>
<dbReference type="EMBL" id="AZBU02000011">
    <property type="protein sequence ID" value="TKR61342.1"/>
    <property type="molecule type" value="Genomic_DNA"/>
</dbReference>
<proteinExistence type="predicted"/>
<dbReference type="AlphaFoldDB" id="A0A4U5LYM2"/>
<organism evidence="1 2">
    <name type="scientific">Steinernema carpocapsae</name>
    <name type="common">Entomopathogenic nematode</name>
    <dbReference type="NCBI Taxonomy" id="34508"/>
    <lineage>
        <taxon>Eukaryota</taxon>
        <taxon>Metazoa</taxon>
        <taxon>Ecdysozoa</taxon>
        <taxon>Nematoda</taxon>
        <taxon>Chromadorea</taxon>
        <taxon>Rhabditida</taxon>
        <taxon>Tylenchina</taxon>
        <taxon>Panagrolaimomorpha</taxon>
        <taxon>Strongyloidoidea</taxon>
        <taxon>Steinernematidae</taxon>
        <taxon>Steinernema</taxon>
    </lineage>
</organism>
<protein>
    <recommendedName>
        <fullName evidence="3">MATH domain-containing protein</fullName>
    </recommendedName>
</protein>
<evidence type="ECO:0000313" key="2">
    <source>
        <dbReference type="Proteomes" id="UP000298663"/>
    </source>
</evidence>
<accession>A0A4U5LYM2</accession>
<sequence>MSGVDLSQLEKAQIVETQAKLFHPQMLLAYKFQALPLASRVCCKEFTGTQFLLRNYTDIGWVKRFTVSTAQLYDRNLDHCFSMRTRSSTFPQHSWNWILKFSIQTYPNCMEEIRVSLMTEDIDQPRSVEYLLAVVDEKKVLRAVAGKKTFTKTRYSAELDLEKQITATEIFSENSPLLSNGNLNLQLLLKPID</sequence>
<dbReference type="STRING" id="34508.A0A4U5LYM2"/>
<dbReference type="OrthoDB" id="2359033at2759"/>
<evidence type="ECO:0008006" key="3">
    <source>
        <dbReference type="Google" id="ProtNLM"/>
    </source>
</evidence>
<name>A0A4U5LYM2_STECR</name>
<gene>
    <name evidence="1" type="ORF">L596_028461</name>
</gene>
<comment type="caution">
    <text evidence="1">The sequence shown here is derived from an EMBL/GenBank/DDBJ whole genome shotgun (WGS) entry which is preliminary data.</text>
</comment>